<name>X1SIB7_9ZZZZ</name>
<comment type="caution">
    <text evidence="1">The sequence shown here is derived from an EMBL/GenBank/DDBJ whole genome shotgun (WGS) entry which is preliminary data.</text>
</comment>
<gene>
    <name evidence="1" type="ORF">S12H4_22812</name>
</gene>
<sequence length="50" mass="5856">GIIYEDNSFEISGVNGSYHFENDVLTINITNKPWLASWSMIEEKIKQFFE</sequence>
<evidence type="ECO:0000313" key="1">
    <source>
        <dbReference type="EMBL" id="GAI78901.1"/>
    </source>
</evidence>
<reference evidence="1" key="1">
    <citation type="journal article" date="2014" name="Front. Microbiol.">
        <title>High frequency of phylogenetically diverse reductive dehalogenase-homologous genes in deep subseafloor sedimentary metagenomes.</title>
        <authorList>
            <person name="Kawai M."/>
            <person name="Futagami T."/>
            <person name="Toyoda A."/>
            <person name="Takaki Y."/>
            <person name="Nishi S."/>
            <person name="Hori S."/>
            <person name="Arai W."/>
            <person name="Tsubouchi T."/>
            <person name="Morono Y."/>
            <person name="Uchiyama I."/>
            <person name="Ito T."/>
            <person name="Fujiyama A."/>
            <person name="Inagaki F."/>
            <person name="Takami H."/>
        </authorList>
    </citation>
    <scope>NUCLEOTIDE SEQUENCE</scope>
    <source>
        <strain evidence="1">Expedition CK06-06</strain>
    </source>
</reference>
<accession>X1SIB7</accession>
<protein>
    <submittedName>
        <fullName evidence="1">Uncharacterized protein</fullName>
    </submittedName>
</protein>
<proteinExistence type="predicted"/>
<dbReference type="EMBL" id="BARW01011970">
    <property type="protein sequence ID" value="GAI78901.1"/>
    <property type="molecule type" value="Genomic_DNA"/>
</dbReference>
<dbReference type="AlphaFoldDB" id="X1SIB7"/>
<feature type="non-terminal residue" evidence="1">
    <location>
        <position position="1"/>
    </location>
</feature>
<organism evidence="1">
    <name type="scientific">marine sediment metagenome</name>
    <dbReference type="NCBI Taxonomy" id="412755"/>
    <lineage>
        <taxon>unclassified sequences</taxon>
        <taxon>metagenomes</taxon>
        <taxon>ecological metagenomes</taxon>
    </lineage>
</organism>